<gene>
    <name evidence="2" type="ORF">D9V37_14520</name>
</gene>
<dbReference type="PANTHER" id="PTHR36973:SF4">
    <property type="entry name" value="NODULATION PROTEIN"/>
    <property type="match status" value="1"/>
</dbReference>
<dbReference type="InterPro" id="IPR053188">
    <property type="entry name" value="FkbM_Methyltransferase"/>
</dbReference>
<dbReference type="AlphaFoldDB" id="A0A3L8P066"/>
<dbReference type="SUPFAM" id="SSF53335">
    <property type="entry name" value="S-adenosyl-L-methionine-dependent methyltransferases"/>
    <property type="match status" value="1"/>
</dbReference>
<name>A0A3L8P066_9ACTN</name>
<dbReference type="OrthoDB" id="4104638at2"/>
<dbReference type="InterPro" id="IPR029063">
    <property type="entry name" value="SAM-dependent_MTases_sf"/>
</dbReference>
<dbReference type="InterPro" id="IPR006342">
    <property type="entry name" value="FkbM_mtfrase"/>
</dbReference>
<dbReference type="GO" id="GO:0008171">
    <property type="term" value="F:O-methyltransferase activity"/>
    <property type="evidence" value="ECO:0007669"/>
    <property type="project" value="TreeGrafter"/>
</dbReference>
<sequence length="291" mass="31883">MGLGWVDALEPDRLTGVVDIGANPIDGEPPYADMLRSGLCTVTGFEPQPSALAQLRREAGPLERYLPLAIGDGHDHELKVTWMNGMTSVLEPDVERLSTLNEFVRYGEVLERTRVATTPLDDVEDLGPLDLLKIDVQGAELMIFAHGRRTLTQAVAVHTEVSFAPLYVDQPLFGDVDAELRAQGFVFHAFAAVKRWPVAPGVLDGEIFAHHHQVIEADAVYVKDFGRLDLLTPDQLKHLSLVAHHVYGSCDLVVRCLARLVDTGEVAPRVLDAYATHLGRALSLDGVRSDT</sequence>
<dbReference type="Proteomes" id="UP000281708">
    <property type="component" value="Unassembled WGS sequence"/>
</dbReference>
<accession>A0A3L8P066</accession>
<dbReference type="GO" id="GO:0032259">
    <property type="term" value="P:methylation"/>
    <property type="evidence" value="ECO:0007669"/>
    <property type="project" value="UniProtKB-KW"/>
</dbReference>
<dbReference type="PANTHER" id="PTHR36973">
    <property type="entry name" value="SLL1456 PROTEIN-RELATED"/>
    <property type="match status" value="1"/>
</dbReference>
<reference evidence="2 3" key="1">
    <citation type="submission" date="2018-10" db="EMBL/GenBank/DDBJ databases">
        <title>Marmoricola sp. 4Q3S-7 whole genome shotgun sequence.</title>
        <authorList>
            <person name="Li F."/>
        </authorList>
    </citation>
    <scope>NUCLEOTIDE SEQUENCE [LARGE SCALE GENOMIC DNA]</scope>
    <source>
        <strain evidence="2 3">4Q3S-7</strain>
    </source>
</reference>
<keyword evidence="2" id="KW-0808">Transferase</keyword>
<feature type="domain" description="Methyltransferase FkbM" evidence="1">
    <location>
        <begin position="19"/>
        <end position="187"/>
    </location>
</feature>
<keyword evidence="3" id="KW-1185">Reference proteome</keyword>
<dbReference type="Pfam" id="PF05050">
    <property type="entry name" value="Methyltransf_21"/>
    <property type="match status" value="1"/>
</dbReference>
<proteinExistence type="predicted"/>
<comment type="caution">
    <text evidence="2">The sequence shown here is derived from an EMBL/GenBank/DDBJ whole genome shotgun (WGS) entry which is preliminary data.</text>
</comment>
<organism evidence="2 3">
    <name type="scientific">Nocardioides mangrovicus</name>
    <dbReference type="NCBI Taxonomy" id="2478913"/>
    <lineage>
        <taxon>Bacteria</taxon>
        <taxon>Bacillati</taxon>
        <taxon>Actinomycetota</taxon>
        <taxon>Actinomycetes</taxon>
        <taxon>Propionibacteriales</taxon>
        <taxon>Nocardioidaceae</taxon>
        <taxon>Nocardioides</taxon>
    </lineage>
</organism>
<dbReference type="Gene3D" id="3.40.50.150">
    <property type="entry name" value="Vaccinia Virus protein VP39"/>
    <property type="match status" value="1"/>
</dbReference>
<dbReference type="EMBL" id="RDBE01000009">
    <property type="protein sequence ID" value="RLV48574.1"/>
    <property type="molecule type" value="Genomic_DNA"/>
</dbReference>
<protein>
    <submittedName>
        <fullName evidence="2">FkbM family methyltransferase</fullName>
    </submittedName>
</protein>
<evidence type="ECO:0000259" key="1">
    <source>
        <dbReference type="Pfam" id="PF05050"/>
    </source>
</evidence>
<evidence type="ECO:0000313" key="2">
    <source>
        <dbReference type="EMBL" id="RLV48574.1"/>
    </source>
</evidence>
<evidence type="ECO:0000313" key="3">
    <source>
        <dbReference type="Proteomes" id="UP000281708"/>
    </source>
</evidence>
<dbReference type="NCBIfam" id="TIGR01444">
    <property type="entry name" value="fkbM_fam"/>
    <property type="match status" value="1"/>
</dbReference>
<keyword evidence="2" id="KW-0489">Methyltransferase</keyword>